<organism evidence="2 3">
    <name type="scientific">Methylacidiphilum infernorum (isolate V4)</name>
    <name type="common">Methylokorus infernorum (strain V4)</name>
    <dbReference type="NCBI Taxonomy" id="481448"/>
    <lineage>
        <taxon>Bacteria</taxon>
        <taxon>Pseudomonadati</taxon>
        <taxon>Verrucomicrobiota</taxon>
        <taxon>Methylacidiphilae</taxon>
        <taxon>Methylacidiphilales</taxon>
        <taxon>Methylacidiphilaceae</taxon>
        <taxon>Methylacidiphilum (ex Ratnadevi et al. 2023)</taxon>
    </lineage>
</organism>
<dbReference type="STRING" id="481448.Minf_1462"/>
<proteinExistence type="predicted"/>
<accession>B3DW13</accession>
<dbReference type="EMBL" id="CP000975">
    <property type="protein sequence ID" value="ACD83516.1"/>
    <property type="molecule type" value="Genomic_DNA"/>
</dbReference>
<dbReference type="HOGENOM" id="CLU_2396289_0_0_0"/>
<keyword evidence="1" id="KW-0472">Membrane</keyword>
<dbReference type="Proteomes" id="UP000009149">
    <property type="component" value="Chromosome"/>
</dbReference>
<evidence type="ECO:0000256" key="1">
    <source>
        <dbReference type="SAM" id="Phobius"/>
    </source>
</evidence>
<evidence type="ECO:0000313" key="3">
    <source>
        <dbReference type="Proteomes" id="UP000009149"/>
    </source>
</evidence>
<sequence>MILLFSHFLSFYMNRLHCASLRMQEKIRRNIFAFSFSFLIKDKMISQSKKRIFHQCLGKNNRQRETRTLRPPINVFLSIFSLIFSFLALYSSA</sequence>
<evidence type="ECO:0000313" key="2">
    <source>
        <dbReference type="EMBL" id="ACD83516.1"/>
    </source>
</evidence>
<dbReference type="AlphaFoldDB" id="B3DW13"/>
<gene>
    <name evidence="2" type="ordered locus">Minf_1462</name>
</gene>
<protein>
    <submittedName>
        <fullName evidence="2">Uncharacterized protein</fullName>
    </submittedName>
</protein>
<feature type="transmembrane region" description="Helical" evidence="1">
    <location>
        <begin position="73"/>
        <end position="90"/>
    </location>
</feature>
<keyword evidence="1" id="KW-0812">Transmembrane</keyword>
<keyword evidence="1" id="KW-1133">Transmembrane helix</keyword>
<dbReference type="KEGG" id="min:Minf_1462"/>
<name>B3DW13_METI4</name>
<reference evidence="2 3" key="1">
    <citation type="journal article" date="2008" name="Biol. Direct">
        <title>Complete genome sequence of the extremely acidophilic methanotroph isolate V4, Methylacidiphilum infernorum, a representative of the bacterial phylum Verrucomicrobia.</title>
        <authorList>
            <person name="Hou S."/>
            <person name="Makarova K.S."/>
            <person name="Saw J.H."/>
            <person name="Senin P."/>
            <person name="Ly B.V."/>
            <person name="Zhou Z."/>
            <person name="Ren Y."/>
            <person name="Wang J."/>
            <person name="Galperin M.Y."/>
            <person name="Omelchenko M.V."/>
            <person name="Wolf Y.I."/>
            <person name="Yutin N."/>
            <person name="Koonin E.V."/>
            <person name="Stott M.B."/>
            <person name="Mountain B.W."/>
            <person name="Crowe M.A."/>
            <person name="Smirnova A.V."/>
            <person name="Dunfield P.F."/>
            <person name="Feng L."/>
            <person name="Wang L."/>
            <person name="Alam M."/>
        </authorList>
    </citation>
    <scope>NUCLEOTIDE SEQUENCE [LARGE SCALE GENOMIC DNA]</scope>
    <source>
        <strain evidence="3">Isolate V4</strain>
    </source>
</reference>